<dbReference type="PANTHER" id="PTHR32438:SF5">
    <property type="entry name" value="4-ALPHA-GLUCANOTRANSFERASE DPE1, CHLOROPLASTIC_AMYLOPLASTIC"/>
    <property type="match status" value="1"/>
</dbReference>
<reference evidence="12" key="1">
    <citation type="submission" date="2022-02" db="EMBL/GenBank/DDBJ databases">
        <title>Corynebacterium sp. from urogenital microbiome.</title>
        <authorList>
            <person name="Cappelli E.A."/>
            <person name="Ribeiro T.G."/>
            <person name="Peixe L."/>
        </authorList>
    </citation>
    <scope>NUCLEOTIDE SEQUENCE</scope>
    <source>
        <strain evidence="12">C8Ua_172</strain>
    </source>
</reference>
<evidence type="ECO:0000256" key="3">
    <source>
        <dbReference type="ARBA" id="ARBA00012560"/>
    </source>
</evidence>
<dbReference type="InterPro" id="IPR017853">
    <property type="entry name" value="GH"/>
</dbReference>
<gene>
    <name evidence="12" type="primary">malQ</name>
    <name evidence="12" type="ORF">L8U60_02820</name>
</gene>
<evidence type="ECO:0000256" key="2">
    <source>
        <dbReference type="ARBA" id="ARBA00005684"/>
    </source>
</evidence>
<dbReference type="Pfam" id="PF21226">
    <property type="entry name" value="MalQ_N"/>
    <property type="match status" value="1"/>
</dbReference>
<proteinExistence type="inferred from homology"/>
<keyword evidence="6 10" id="KW-0808">Transferase</keyword>
<evidence type="ECO:0000313" key="12">
    <source>
        <dbReference type="EMBL" id="MCZ9293423.1"/>
    </source>
</evidence>
<dbReference type="Proteomes" id="UP001146468">
    <property type="component" value="Unassembled WGS sequence"/>
</dbReference>
<dbReference type="RefSeq" id="WP_269964883.1">
    <property type="nucleotide sequence ID" value="NZ_JAKMUS010000003.1"/>
</dbReference>
<dbReference type="EC" id="2.4.1.25" evidence="3 10"/>
<dbReference type="InterPro" id="IPR003385">
    <property type="entry name" value="Glyco_hydro_77"/>
</dbReference>
<dbReference type="NCBIfam" id="TIGR00217">
    <property type="entry name" value="malQ"/>
    <property type="match status" value="1"/>
</dbReference>
<dbReference type="EMBL" id="JAKMUS010000003">
    <property type="protein sequence ID" value="MCZ9293423.1"/>
    <property type="molecule type" value="Genomic_DNA"/>
</dbReference>
<evidence type="ECO:0000256" key="7">
    <source>
        <dbReference type="ARBA" id="ARBA00023277"/>
    </source>
</evidence>
<evidence type="ECO:0000313" key="13">
    <source>
        <dbReference type="Proteomes" id="UP001146468"/>
    </source>
</evidence>
<dbReference type="InterPro" id="IPR048458">
    <property type="entry name" value="MalQ_N"/>
</dbReference>
<evidence type="ECO:0000256" key="9">
    <source>
        <dbReference type="ARBA" id="ARBA00031501"/>
    </source>
</evidence>
<feature type="domain" description="MalQ N-terminal beta-sandwich" evidence="11">
    <location>
        <begin position="71"/>
        <end position="165"/>
    </location>
</feature>
<evidence type="ECO:0000256" key="10">
    <source>
        <dbReference type="RuleBase" id="RU361207"/>
    </source>
</evidence>
<organism evidence="12 13">
    <name type="scientific">Corynebacterium meitnerae</name>
    <dbReference type="NCBI Taxonomy" id="2913498"/>
    <lineage>
        <taxon>Bacteria</taxon>
        <taxon>Bacillati</taxon>
        <taxon>Actinomycetota</taxon>
        <taxon>Actinomycetes</taxon>
        <taxon>Mycobacteriales</taxon>
        <taxon>Corynebacteriaceae</taxon>
        <taxon>Corynebacterium</taxon>
    </lineage>
</organism>
<comment type="similarity">
    <text evidence="2 10">Belongs to the disproportionating enzyme family.</text>
</comment>
<dbReference type="Pfam" id="PF02446">
    <property type="entry name" value="Glyco_hydro_77"/>
    <property type="match status" value="1"/>
</dbReference>
<sequence>MADTDLLETLATAYGFSLSYRGLTNETVASPRKSLVTLLQALDVPLSDDPSEEELSEALDAWQREWATRPLPPVVVAREGEEKSFAVHVPEGAPANVWVTLEDGSTSPVYQDENWNPPTWKDDIEWGEASFHTRGDLPVGWHRIHVTSTSDRADIAQECTLVVTPRQLTTNLDLVQNPAWGMMAQLYSVRSEQSWGIGDFHDLGELAVVAARHGADYLLINPVHAAEPFPPVEDSPYLPTSRRFVNPIYIAVEDVPEFKLLDGETRAEIDELSADLKALNRSADFIERNPIFDTKLAVLQELYYLFEESGDHEGFEAFIADQGEGLVTFARWCADAEIERDSADKHHIAVPVEQQEELARFYMWLQFVADRQRAAAQAKAVQAGMRIGIMTDLAVGVHPGGADASTLRDVLVPGASVGAPPDGYSQQGQDWSQPPWNPYKLAEAGYKPWRDLLRTVLSHSGGIRVDHILGLFRLFWIPRMSSPANGAYMNFDHEAMLGILALEAQRAGAVVVGEDLGTFEPWVQDVLRDRGVLGTSVVWFEHSPVDGRPLGQQEYRHLALSSIGTHDLPPTAGYLAGSHNALRDELGLMSDAFEDIDATDVAWQSDVLDTVRDTGCFDGTDLAEKEFAGLSRDERGDVDELVLGLTRFIAGTNSALTCTNLVDMVGDKRVQNLPGTNSKQYRNWCVPLSDKDGKAVLIEDLEGMELFRAVAEASARPRR</sequence>
<evidence type="ECO:0000256" key="6">
    <source>
        <dbReference type="ARBA" id="ARBA00022679"/>
    </source>
</evidence>
<dbReference type="GO" id="GO:0005975">
    <property type="term" value="P:carbohydrate metabolic process"/>
    <property type="evidence" value="ECO:0007669"/>
    <property type="project" value="InterPro"/>
</dbReference>
<keyword evidence="7 10" id="KW-0119">Carbohydrate metabolism</keyword>
<accession>A0A9X3LVU4</accession>
<keyword evidence="13" id="KW-1185">Reference proteome</keyword>
<dbReference type="Gene3D" id="3.20.20.80">
    <property type="entry name" value="Glycosidases"/>
    <property type="match status" value="1"/>
</dbReference>
<evidence type="ECO:0000256" key="1">
    <source>
        <dbReference type="ARBA" id="ARBA00000439"/>
    </source>
</evidence>
<evidence type="ECO:0000259" key="11">
    <source>
        <dbReference type="Pfam" id="PF21226"/>
    </source>
</evidence>
<dbReference type="SUPFAM" id="SSF51445">
    <property type="entry name" value="(Trans)glycosidases"/>
    <property type="match status" value="1"/>
</dbReference>
<evidence type="ECO:0000256" key="5">
    <source>
        <dbReference type="ARBA" id="ARBA00022676"/>
    </source>
</evidence>
<dbReference type="PANTHER" id="PTHR32438">
    <property type="entry name" value="4-ALPHA-GLUCANOTRANSFERASE DPE1, CHLOROPLASTIC/AMYLOPLASTIC"/>
    <property type="match status" value="1"/>
</dbReference>
<dbReference type="AlphaFoldDB" id="A0A9X3LVU4"/>
<name>A0A9X3LVU4_9CORY</name>
<comment type="catalytic activity">
    <reaction evidence="1 10">
        <text>Transfers a segment of a (1-&gt;4)-alpha-D-glucan to a new position in an acceptor, which may be glucose or a (1-&gt;4)-alpha-D-glucan.</text>
        <dbReference type="EC" id="2.4.1.25"/>
    </reaction>
</comment>
<evidence type="ECO:0000256" key="8">
    <source>
        <dbReference type="ARBA" id="ARBA00031423"/>
    </source>
</evidence>
<dbReference type="GO" id="GO:0004134">
    <property type="term" value="F:4-alpha-glucanotransferase activity"/>
    <property type="evidence" value="ECO:0007669"/>
    <property type="project" value="UniProtKB-EC"/>
</dbReference>
<comment type="caution">
    <text evidence="12">The sequence shown here is derived from an EMBL/GenBank/DDBJ whole genome shotgun (WGS) entry which is preliminary data.</text>
</comment>
<evidence type="ECO:0000256" key="4">
    <source>
        <dbReference type="ARBA" id="ARBA00020295"/>
    </source>
</evidence>
<keyword evidence="5 10" id="KW-0328">Glycosyltransferase</keyword>
<protein>
    <recommendedName>
        <fullName evidence="4 10">4-alpha-glucanotransferase</fullName>
        <ecNumber evidence="3 10">2.4.1.25</ecNumber>
    </recommendedName>
    <alternativeName>
        <fullName evidence="8 10">Amylomaltase</fullName>
    </alternativeName>
    <alternativeName>
        <fullName evidence="9 10">Disproportionating enzyme</fullName>
    </alternativeName>
</protein>